<name>A0A0P9GKY3_9BACL</name>
<keyword evidence="2" id="KW-1185">Reference proteome</keyword>
<proteinExistence type="predicted"/>
<dbReference type="AlphaFoldDB" id="A0A0P9GKY3"/>
<accession>A0A0P9GKY3</accession>
<organism evidence="1 2">
    <name type="scientific">Alicyclobacillus ferrooxydans</name>
    <dbReference type="NCBI Taxonomy" id="471514"/>
    <lineage>
        <taxon>Bacteria</taxon>
        <taxon>Bacillati</taxon>
        <taxon>Bacillota</taxon>
        <taxon>Bacilli</taxon>
        <taxon>Bacillales</taxon>
        <taxon>Alicyclobacillaceae</taxon>
        <taxon>Alicyclobacillus</taxon>
    </lineage>
</organism>
<reference evidence="1 2" key="1">
    <citation type="submission" date="2015-09" db="EMBL/GenBank/DDBJ databases">
        <title>Draft genome sequence of Alicyclobacillus ferrooxydans DSM 22381.</title>
        <authorList>
            <person name="Hemp J."/>
        </authorList>
    </citation>
    <scope>NUCLEOTIDE SEQUENCE [LARGE SCALE GENOMIC DNA]</scope>
    <source>
        <strain evidence="1 2">TC-34</strain>
    </source>
</reference>
<gene>
    <name evidence="1" type="ORF">AN477_20905</name>
</gene>
<comment type="caution">
    <text evidence="1">The sequence shown here is derived from an EMBL/GenBank/DDBJ whole genome shotgun (WGS) entry which is preliminary data.</text>
</comment>
<dbReference type="Proteomes" id="UP000050482">
    <property type="component" value="Unassembled WGS sequence"/>
</dbReference>
<sequence length="64" mass="7252">MLELLDIQRQDSLLLIDARNAICSGHTRDTTFCNLFRMPHSEPSARFTHHTVLDLSSASLRDLA</sequence>
<evidence type="ECO:0000313" key="2">
    <source>
        <dbReference type="Proteomes" id="UP000050482"/>
    </source>
</evidence>
<protein>
    <submittedName>
        <fullName evidence="1">Uncharacterized protein</fullName>
    </submittedName>
</protein>
<evidence type="ECO:0000313" key="1">
    <source>
        <dbReference type="EMBL" id="KPV40780.1"/>
    </source>
</evidence>
<dbReference type="EMBL" id="LJCO01000096">
    <property type="protein sequence ID" value="KPV40780.1"/>
    <property type="molecule type" value="Genomic_DNA"/>
</dbReference>